<dbReference type="Pfam" id="PF13639">
    <property type="entry name" value="zf-RING_2"/>
    <property type="match status" value="1"/>
</dbReference>
<dbReference type="InterPro" id="IPR013083">
    <property type="entry name" value="Znf_RING/FYVE/PHD"/>
</dbReference>
<dbReference type="SUPFAM" id="SSF57850">
    <property type="entry name" value="RING/U-box"/>
    <property type="match status" value="3"/>
</dbReference>
<evidence type="ECO:0000256" key="5">
    <source>
        <dbReference type="SAM" id="MobiDB-lite"/>
    </source>
</evidence>
<dbReference type="Pfam" id="PF04434">
    <property type="entry name" value="SWIM"/>
    <property type="match status" value="1"/>
</dbReference>
<evidence type="ECO:0008006" key="12">
    <source>
        <dbReference type="Google" id="ProtNLM"/>
    </source>
</evidence>
<dbReference type="PROSITE" id="PS50966">
    <property type="entry name" value="ZF_SWIM"/>
    <property type="match status" value="1"/>
</dbReference>
<feature type="domain" description="ZZ-type" evidence="8">
    <location>
        <begin position="226"/>
        <end position="277"/>
    </location>
</feature>
<name>A0ABP0GDT1_CLALP</name>
<feature type="compositionally biased region" description="Polar residues" evidence="5">
    <location>
        <begin position="524"/>
        <end position="557"/>
    </location>
</feature>
<accession>A0ABP0GDT1</accession>
<dbReference type="PROSITE" id="PS50073">
    <property type="entry name" value="COPPER_FIST_2"/>
    <property type="match status" value="1"/>
</dbReference>
<feature type="region of interest" description="Disordered" evidence="5">
    <location>
        <begin position="409"/>
        <end position="488"/>
    </location>
</feature>
<protein>
    <recommendedName>
        <fullName evidence="12">E3 ubiquitin-protein ligase ZSWIM2</fullName>
    </recommendedName>
</protein>
<gene>
    <name evidence="10" type="ORF">CVLEPA_LOCUS21599</name>
</gene>
<evidence type="ECO:0000313" key="11">
    <source>
        <dbReference type="Proteomes" id="UP001642483"/>
    </source>
</evidence>
<dbReference type="PROSITE" id="PS01357">
    <property type="entry name" value="ZF_ZZ_1"/>
    <property type="match status" value="1"/>
</dbReference>
<evidence type="ECO:0000256" key="2">
    <source>
        <dbReference type="ARBA" id="ARBA00022771"/>
    </source>
</evidence>
<evidence type="ECO:0000256" key="4">
    <source>
        <dbReference type="PROSITE-ProRule" id="PRU00228"/>
    </source>
</evidence>
<dbReference type="PROSITE" id="PS50089">
    <property type="entry name" value="ZF_RING_2"/>
    <property type="match status" value="2"/>
</dbReference>
<organism evidence="10 11">
    <name type="scientific">Clavelina lepadiformis</name>
    <name type="common">Light-bulb sea squirt</name>
    <name type="synonym">Ascidia lepadiformis</name>
    <dbReference type="NCBI Taxonomy" id="159417"/>
    <lineage>
        <taxon>Eukaryota</taxon>
        <taxon>Metazoa</taxon>
        <taxon>Chordata</taxon>
        <taxon>Tunicata</taxon>
        <taxon>Ascidiacea</taxon>
        <taxon>Aplousobranchia</taxon>
        <taxon>Clavelinidae</taxon>
        <taxon>Clavelina</taxon>
    </lineage>
</organism>
<dbReference type="EMBL" id="CAWYQH010000108">
    <property type="protein sequence ID" value="CAK8689623.1"/>
    <property type="molecule type" value="Genomic_DNA"/>
</dbReference>
<evidence type="ECO:0000313" key="10">
    <source>
        <dbReference type="EMBL" id="CAK8689623.1"/>
    </source>
</evidence>
<feature type="compositionally biased region" description="Basic and acidic residues" evidence="5">
    <location>
        <begin position="415"/>
        <end position="427"/>
    </location>
</feature>
<feature type="region of interest" description="Disordered" evidence="5">
    <location>
        <begin position="519"/>
        <end position="560"/>
    </location>
</feature>
<keyword evidence="11" id="KW-1185">Reference proteome</keyword>
<dbReference type="PROSITE" id="PS50135">
    <property type="entry name" value="ZF_ZZ_2"/>
    <property type="match status" value="1"/>
</dbReference>
<dbReference type="CDD" id="cd16494">
    <property type="entry name" value="RING-CH-C4HC3_ZSWM2"/>
    <property type="match status" value="1"/>
</dbReference>
<keyword evidence="1" id="KW-0479">Metal-binding</keyword>
<dbReference type="Gene3D" id="3.30.60.90">
    <property type="match status" value="1"/>
</dbReference>
<dbReference type="InterPro" id="IPR000433">
    <property type="entry name" value="Znf_ZZ"/>
</dbReference>
<keyword evidence="3" id="KW-0862">Zinc</keyword>
<evidence type="ECO:0000259" key="9">
    <source>
        <dbReference type="PROSITE" id="PS50966"/>
    </source>
</evidence>
<feature type="domain" description="Copper-fist" evidence="6">
    <location>
        <begin position="236"/>
        <end position="278"/>
    </location>
</feature>
<dbReference type="InterPro" id="IPR039903">
    <property type="entry name" value="Zswim2"/>
</dbReference>
<evidence type="ECO:0000259" key="8">
    <source>
        <dbReference type="PROSITE" id="PS50135"/>
    </source>
</evidence>
<evidence type="ECO:0000256" key="1">
    <source>
        <dbReference type="ARBA" id="ARBA00022723"/>
    </source>
</evidence>
<dbReference type="InterPro" id="IPR001083">
    <property type="entry name" value="Cu_fist_DNA-bd_dom"/>
</dbReference>
<dbReference type="Gene3D" id="3.30.40.10">
    <property type="entry name" value="Zinc/RING finger domain, C3HC4 (zinc finger)"/>
    <property type="match status" value="2"/>
</dbReference>
<reference evidence="10 11" key="1">
    <citation type="submission" date="2024-02" db="EMBL/GenBank/DDBJ databases">
        <authorList>
            <person name="Daric V."/>
            <person name="Darras S."/>
        </authorList>
    </citation>
    <scope>NUCLEOTIDE SEQUENCE [LARGE SCALE GENOMIC DNA]</scope>
</reference>
<feature type="domain" description="SWIM-type" evidence="9">
    <location>
        <begin position="47"/>
        <end position="82"/>
    </location>
</feature>
<feature type="domain" description="RING-type" evidence="7">
    <location>
        <begin position="362"/>
        <end position="405"/>
    </location>
</feature>
<evidence type="ECO:0000256" key="3">
    <source>
        <dbReference type="ARBA" id="ARBA00022833"/>
    </source>
</evidence>
<evidence type="ECO:0000259" key="6">
    <source>
        <dbReference type="PROSITE" id="PS50073"/>
    </source>
</evidence>
<feature type="compositionally biased region" description="Polar residues" evidence="5">
    <location>
        <begin position="451"/>
        <end position="472"/>
    </location>
</feature>
<dbReference type="Proteomes" id="UP001642483">
    <property type="component" value="Unassembled WGS sequence"/>
</dbReference>
<dbReference type="PANTHER" id="PTHR21540">
    <property type="entry name" value="RING FINGER AND SWIM DOMAIN-CONTAINING PROTEIN 2"/>
    <property type="match status" value="1"/>
</dbReference>
<dbReference type="PANTHER" id="PTHR21540:SF3">
    <property type="entry name" value="E3 UBIQUITIN-PROTEIN LIGASE ZSWIM2"/>
    <property type="match status" value="1"/>
</dbReference>
<proteinExistence type="predicted"/>
<dbReference type="InterPro" id="IPR007527">
    <property type="entry name" value="Znf_SWIM"/>
</dbReference>
<dbReference type="InterPro" id="IPR001841">
    <property type="entry name" value="Znf_RING"/>
</dbReference>
<dbReference type="SMART" id="SM00184">
    <property type="entry name" value="RING"/>
    <property type="match status" value="2"/>
</dbReference>
<sequence length="590" mass="67620">MSRSVSWQRAPSDAVSWRQDQALSSTIYILREIGPTSFLLKEDGAAKKVKASLGDPHLCNCSEFKKERSPCKHICWLLLKKFKLNRQNELSFQLGLVEREINEILRGPRSQKKQNLTNETINNDYGKEVLKQRDLTDDDVCPICQEPLLENRQPVTFCRYGCGNSVHIKCMKIWADHQKQTSGSDVILCPFCREEFGDKKILMQEFCNTVHESRKGFQSVNRLAYHLGTTCQGCRMMPIQGNCYQCTTCVNFHLCNTCYHLNHHRHHAFVFRIKKSQRWRPAPSRDNQSSADIEMLIGPIATELQSRDITENDYDMLLQLDRRTNAMDVPVDLAGLPEHLINKLPTIKVREGSKLLFPGRQCRLCLRSYMVGQFVRRLPECGHIFHRSCVDDWLKDNHRRCPIDRQLVFDPNSQRNHEQTQDHDERNSPSNSSRNETALTIPGVGIIHQTPKPSIPTNRNSLPKKTTRNNRGFPQRERNLEPATQGNSRITDFTFGDLLVQANAIRLKKSASNELLRISDENSHVSSRQSGSAPSHSYRSPNVNEGQKAMQSGTQKRSGAKSCLFKRRNINFTLNGTQLHNIHQVCAYVM</sequence>
<dbReference type="InterPro" id="IPR043145">
    <property type="entry name" value="Znf_ZZ_sf"/>
</dbReference>
<keyword evidence="2 4" id="KW-0863">Zinc-finger</keyword>
<feature type="domain" description="RING-type" evidence="7">
    <location>
        <begin position="141"/>
        <end position="193"/>
    </location>
</feature>
<evidence type="ECO:0000259" key="7">
    <source>
        <dbReference type="PROSITE" id="PS50089"/>
    </source>
</evidence>
<comment type="caution">
    <text evidence="10">The sequence shown here is derived from an EMBL/GenBank/DDBJ whole genome shotgun (WGS) entry which is preliminary data.</text>
</comment>